<feature type="compositionally biased region" description="Pro residues" evidence="1">
    <location>
        <begin position="74"/>
        <end position="83"/>
    </location>
</feature>
<gene>
    <name evidence="2" type="ORF">NIE79_001807</name>
</gene>
<organism evidence="2 3">
    <name type="scientific">Micromonospora trifolii</name>
    <dbReference type="NCBI Taxonomy" id="2911208"/>
    <lineage>
        <taxon>Bacteria</taxon>
        <taxon>Bacillati</taxon>
        <taxon>Actinomycetota</taxon>
        <taxon>Actinomycetes</taxon>
        <taxon>Micromonosporales</taxon>
        <taxon>Micromonosporaceae</taxon>
        <taxon>Micromonospora</taxon>
    </lineage>
</organism>
<dbReference type="RefSeq" id="WP_238678846.1">
    <property type="nucleotide sequence ID" value="NZ_JAKKFD010000020.1"/>
</dbReference>
<feature type="region of interest" description="Disordered" evidence="1">
    <location>
        <begin position="54"/>
        <end position="83"/>
    </location>
</feature>
<name>A0ABS9N209_9ACTN</name>
<comment type="caution">
    <text evidence="2">The sequence shown here is derived from an EMBL/GenBank/DDBJ whole genome shotgun (WGS) entry which is preliminary data.</text>
</comment>
<proteinExistence type="predicted"/>
<dbReference type="EMBL" id="JAKKFD010000020">
    <property type="protein sequence ID" value="MCG5443665.1"/>
    <property type="molecule type" value="Genomic_DNA"/>
</dbReference>
<reference evidence="2 3" key="1">
    <citation type="submission" date="2022-01" db="EMBL/GenBank/DDBJ databases">
        <authorList>
            <person name="Riesco R."/>
            <person name="Trujillo M.E."/>
        </authorList>
    </citation>
    <scope>NUCLEOTIDE SEQUENCE [LARGE SCALE GENOMIC DNA]</scope>
    <source>
        <strain evidence="2 3">NIE79</strain>
    </source>
</reference>
<evidence type="ECO:0000313" key="2">
    <source>
        <dbReference type="EMBL" id="MCG5443665.1"/>
    </source>
</evidence>
<evidence type="ECO:0000256" key="1">
    <source>
        <dbReference type="SAM" id="MobiDB-lite"/>
    </source>
</evidence>
<keyword evidence="3" id="KW-1185">Reference proteome</keyword>
<protein>
    <submittedName>
        <fullName evidence="2">Uncharacterized protein</fullName>
    </submittedName>
</protein>
<accession>A0ABS9N209</accession>
<sequence>MTDACGTASVLVSNNAQHLTPSTFFDQCAAFAQLTAEASGKMLALFERFGGQPDKRTVADPLRSARQYRSPAVPSTPPLPGQP</sequence>
<dbReference type="Proteomes" id="UP001201629">
    <property type="component" value="Unassembled WGS sequence"/>
</dbReference>
<evidence type="ECO:0000313" key="3">
    <source>
        <dbReference type="Proteomes" id="UP001201629"/>
    </source>
</evidence>